<dbReference type="STRING" id="299262.BWR18_00185"/>
<dbReference type="InterPro" id="IPR005586">
    <property type="entry name" value="ABC_trans_aux"/>
</dbReference>
<dbReference type="Gene3D" id="3.40.50.10610">
    <property type="entry name" value="ABC-type transport auxiliary lipoprotein component"/>
    <property type="match status" value="1"/>
</dbReference>
<evidence type="ECO:0000313" key="2">
    <source>
        <dbReference type="EMBL" id="APX10292.1"/>
    </source>
</evidence>
<dbReference type="Proteomes" id="UP000186336">
    <property type="component" value="Chromosome"/>
</dbReference>
<dbReference type="OrthoDB" id="7858211at2"/>
<protein>
    <recommendedName>
        <fullName evidence="1">ABC-type transport auxiliary lipoprotein component domain-containing protein</fullName>
    </recommendedName>
</protein>
<organism evidence="2 3">
    <name type="scientific">Tateyamaria omphalii</name>
    <dbReference type="NCBI Taxonomy" id="299262"/>
    <lineage>
        <taxon>Bacteria</taxon>
        <taxon>Pseudomonadati</taxon>
        <taxon>Pseudomonadota</taxon>
        <taxon>Alphaproteobacteria</taxon>
        <taxon>Rhodobacterales</taxon>
        <taxon>Roseobacteraceae</taxon>
        <taxon>Tateyamaria</taxon>
    </lineage>
</organism>
<proteinExistence type="predicted"/>
<dbReference type="EMBL" id="CP019312">
    <property type="protein sequence ID" value="APX10292.1"/>
    <property type="molecule type" value="Genomic_DNA"/>
</dbReference>
<dbReference type="Pfam" id="PF03886">
    <property type="entry name" value="ABC_trans_aux"/>
    <property type="match status" value="1"/>
</dbReference>
<dbReference type="PROSITE" id="PS51257">
    <property type="entry name" value="PROKAR_LIPOPROTEIN"/>
    <property type="match status" value="1"/>
</dbReference>
<accession>A0A1P8MQJ6</accession>
<keyword evidence="3" id="KW-1185">Reference proteome</keyword>
<feature type="domain" description="ABC-type transport auxiliary lipoprotein component" evidence="1">
    <location>
        <begin position="35"/>
        <end position="177"/>
    </location>
</feature>
<evidence type="ECO:0000259" key="1">
    <source>
        <dbReference type="Pfam" id="PF03886"/>
    </source>
</evidence>
<evidence type="ECO:0000313" key="3">
    <source>
        <dbReference type="Proteomes" id="UP000186336"/>
    </source>
</evidence>
<dbReference type="RefSeq" id="WP_076626106.1">
    <property type="nucleotide sequence ID" value="NZ_CP019312.1"/>
</dbReference>
<dbReference type="KEGG" id="tom:BWR18_00185"/>
<dbReference type="AlphaFoldDB" id="A0A1P8MQJ6"/>
<name>A0A1P8MQJ6_9RHOB</name>
<sequence>MRNVIGFIALSLAVACGSPDQFVASPKLVAQERIASRFASIEVADISLPAYAARDEITANDGDLLVLSDTLWADEPTRAMTLALTRHLAEITGRRVASEPWPFDGFASGRVEVRVEDLSVVADRLRISGQYYVVDLDGRGRDHAHLFELSTPVADGAPASVAQARAQLLVDLATRIARDGL</sequence>
<dbReference type="SUPFAM" id="SSF159594">
    <property type="entry name" value="XCC0632-like"/>
    <property type="match status" value="1"/>
</dbReference>
<gene>
    <name evidence="2" type="ORF">BWR18_00185</name>
</gene>
<reference evidence="2 3" key="1">
    <citation type="submission" date="2017-01" db="EMBL/GenBank/DDBJ databases">
        <title>Complete genome of Tateyamaria omphalii DOK1-4 isolated from seawater in Dokdo.</title>
        <authorList>
            <person name="Kim J.H."/>
            <person name="Chi W.-J."/>
        </authorList>
    </citation>
    <scope>NUCLEOTIDE SEQUENCE [LARGE SCALE GENOMIC DNA]</scope>
    <source>
        <strain evidence="2 3">DOK1-4</strain>
    </source>
</reference>